<gene>
    <name evidence="2" type="ORF">LMG29739_02556</name>
</gene>
<dbReference type="InterPro" id="IPR008984">
    <property type="entry name" value="SMAD_FHA_dom_sf"/>
</dbReference>
<dbReference type="Pfam" id="PF16697">
    <property type="entry name" value="Yop-YscD_cpl"/>
    <property type="match status" value="1"/>
</dbReference>
<dbReference type="Gene3D" id="2.60.200.20">
    <property type="match status" value="1"/>
</dbReference>
<dbReference type="CDD" id="cd00060">
    <property type="entry name" value="FHA"/>
    <property type="match status" value="1"/>
</dbReference>
<evidence type="ECO:0000259" key="1">
    <source>
        <dbReference type="Pfam" id="PF16697"/>
    </source>
</evidence>
<dbReference type="RefSeq" id="WP_175111280.1">
    <property type="nucleotide sequence ID" value="NZ_CADIKF010000017.1"/>
</dbReference>
<dbReference type="AlphaFoldDB" id="A0A6J5DV83"/>
<dbReference type="SUPFAM" id="SSF49879">
    <property type="entry name" value="SMAD/FHA domain"/>
    <property type="match status" value="1"/>
</dbReference>
<dbReference type="EMBL" id="CADIKF010000017">
    <property type="protein sequence ID" value="CAB3756856.1"/>
    <property type="molecule type" value="Genomic_DNA"/>
</dbReference>
<sequence>MSSAALIVVTGGIHVGASVQLSEGHDLSIGSGDDVDLVLIDEGVAAHHATIRVAGEKLALTALQDRVTVFGRPLRAGKSTELRYGGSFALGVATLQYGGRDALTPRAVRKAELAWLLAHAPLAYAARRSALTPGPAKAGLAALVLALIAGAGWHLASPLLATKATRDTGNPAFRFVRMHVDERAGVPVYEGYVQSYADLSALAVAARSTARSPVLKVIVVDQLQEQLRAFLDKYYRAAQVQPTQPGAFAITPPPADGYLLPESWDYARVARLARAEIDGLAGLTFTGHPANSGAVRVPLESIGMNLMRSTHGAWLVDQQGGMYFAGSHLRIGKLTRISECVAEVVRDDDGSVYEFFTKGAREEGKC</sequence>
<dbReference type="InterPro" id="IPR032030">
    <property type="entry name" value="YscD_cytoplasmic_dom"/>
</dbReference>
<organism evidence="2 3">
    <name type="scientific">Paraburkholderia solisilvae</name>
    <dbReference type="NCBI Taxonomy" id="624376"/>
    <lineage>
        <taxon>Bacteria</taxon>
        <taxon>Pseudomonadati</taxon>
        <taxon>Pseudomonadota</taxon>
        <taxon>Betaproteobacteria</taxon>
        <taxon>Burkholderiales</taxon>
        <taxon>Burkholderiaceae</taxon>
        <taxon>Paraburkholderia</taxon>
    </lineage>
</organism>
<proteinExistence type="predicted"/>
<name>A0A6J5DV83_9BURK</name>
<accession>A0A6J5DV83</accession>
<dbReference type="Proteomes" id="UP000494329">
    <property type="component" value="Unassembled WGS sequence"/>
</dbReference>
<evidence type="ECO:0000313" key="2">
    <source>
        <dbReference type="EMBL" id="CAB3756856.1"/>
    </source>
</evidence>
<reference evidence="2 3" key="1">
    <citation type="submission" date="2020-04" db="EMBL/GenBank/DDBJ databases">
        <authorList>
            <person name="De Canck E."/>
        </authorList>
    </citation>
    <scope>NUCLEOTIDE SEQUENCE [LARGE SCALE GENOMIC DNA]</scope>
    <source>
        <strain evidence="2 3">LMG 29739</strain>
    </source>
</reference>
<keyword evidence="3" id="KW-1185">Reference proteome</keyword>
<protein>
    <recommendedName>
        <fullName evidence="1">YscD cytoplasmic domain-containing protein</fullName>
    </recommendedName>
</protein>
<evidence type="ECO:0000313" key="3">
    <source>
        <dbReference type="Proteomes" id="UP000494329"/>
    </source>
</evidence>
<feature type="domain" description="YscD cytoplasmic" evidence="1">
    <location>
        <begin position="11"/>
        <end position="95"/>
    </location>
</feature>